<evidence type="ECO:0000256" key="2">
    <source>
        <dbReference type="ARBA" id="ARBA00022692"/>
    </source>
</evidence>
<gene>
    <name evidence="7" type="ORF">VNO77_42473</name>
</gene>
<reference evidence="7 8" key="1">
    <citation type="submission" date="2024-01" db="EMBL/GenBank/DDBJ databases">
        <title>The genomes of 5 underutilized Papilionoideae crops provide insights into root nodulation and disease resistanc.</title>
        <authorList>
            <person name="Jiang F."/>
        </authorList>
    </citation>
    <scope>NUCLEOTIDE SEQUENCE [LARGE SCALE GENOMIC DNA]</scope>
    <source>
        <strain evidence="7">LVBAO_FW01</strain>
        <tissue evidence="7">Leaves</tissue>
    </source>
</reference>
<accession>A0AAN9JSC2</accession>
<dbReference type="InterPro" id="IPR008547">
    <property type="entry name" value="DUF829_TMEM53"/>
</dbReference>
<proteinExistence type="predicted"/>
<organism evidence="7 8">
    <name type="scientific">Canavalia gladiata</name>
    <name type="common">Sword bean</name>
    <name type="synonym">Dolichos gladiatus</name>
    <dbReference type="NCBI Taxonomy" id="3824"/>
    <lineage>
        <taxon>Eukaryota</taxon>
        <taxon>Viridiplantae</taxon>
        <taxon>Streptophyta</taxon>
        <taxon>Embryophyta</taxon>
        <taxon>Tracheophyta</taxon>
        <taxon>Spermatophyta</taxon>
        <taxon>Magnoliopsida</taxon>
        <taxon>eudicotyledons</taxon>
        <taxon>Gunneridae</taxon>
        <taxon>Pentapetalae</taxon>
        <taxon>rosids</taxon>
        <taxon>fabids</taxon>
        <taxon>Fabales</taxon>
        <taxon>Fabaceae</taxon>
        <taxon>Papilionoideae</taxon>
        <taxon>50 kb inversion clade</taxon>
        <taxon>NPAAA clade</taxon>
        <taxon>indigoferoid/millettioid clade</taxon>
        <taxon>Phaseoleae</taxon>
        <taxon>Canavalia</taxon>
    </lineage>
</organism>
<dbReference type="PANTHER" id="PTHR12265:SF30">
    <property type="entry name" value="TRANSMEMBRANE PROTEIN 53"/>
    <property type="match status" value="1"/>
</dbReference>
<sequence length="89" mass="10275">MMLGRRQNNCFFLQGAEFKLHLPEPCVLGDSNCSFTKSSMVVVLLGWLGASLKYLNKYVEWYTSKGFHVHLLVEHFVIGLKNKVRRMLV</sequence>
<evidence type="ECO:0000313" key="8">
    <source>
        <dbReference type="Proteomes" id="UP001367508"/>
    </source>
</evidence>
<comment type="subcellular location">
    <subcellularLocation>
        <location evidence="6">Endomembrane system</location>
        <topology evidence="6">Single-pass membrane protein</topology>
    </subcellularLocation>
    <subcellularLocation>
        <location evidence="1">Nucleus membrane</location>
    </subcellularLocation>
</comment>
<keyword evidence="4" id="KW-0472">Membrane</keyword>
<dbReference type="PANTHER" id="PTHR12265">
    <property type="entry name" value="TRANSMEMBRANE PROTEIN 53"/>
    <property type="match status" value="1"/>
</dbReference>
<keyword evidence="3" id="KW-1133">Transmembrane helix</keyword>
<keyword evidence="2" id="KW-0812">Transmembrane</keyword>
<evidence type="ECO:0000256" key="1">
    <source>
        <dbReference type="ARBA" id="ARBA00004126"/>
    </source>
</evidence>
<dbReference type="EMBL" id="JAYMYQ010000011">
    <property type="protein sequence ID" value="KAK7304590.1"/>
    <property type="molecule type" value="Genomic_DNA"/>
</dbReference>
<evidence type="ECO:0000313" key="7">
    <source>
        <dbReference type="EMBL" id="KAK7304590.1"/>
    </source>
</evidence>
<dbReference type="Proteomes" id="UP001367508">
    <property type="component" value="Unassembled WGS sequence"/>
</dbReference>
<evidence type="ECO:0000256" key="4">
    <source>
        <dbReference type="ARBA" id="ARBA00023136"/>
    </source>
</evidence>
<dbReference type="AlphaFoldDB" id="A0AAN9JSC2"/>
<evidence type="ECO:0000256" key="3">
    <source>
        <dbReference type="ARBA" id="ARBA00022989"/>
    </source>
</evidence>
<dbReference type="Pfam" id="PF05705">
    <property type="entry name" value="DUF829"/>
    <property type="match status" value="1"/>
</dbReference>
<evidence type="ECO:0000256" key="5">
    <source>
        <dbReference type="ARBA" id="ARBA00023242"/>
    </source>
</evidence>
<name>A0AAN9JSC2_CANGL</name>
<protein>
    <submittedName>
        <fullName evidence="7">Uncharacterized protein</fullName>
    </submittedName>
</protein>
<evidence type="ECO:0000256" key="6">
    <source>
        <dbReference type="ARBA" id="ARBA00037847"/>
    </source>
</evidence>
<comment type="caution">
    <text evidence="7">The sequence shown here is derived from an EMBL/GenBank/DDBJ whole genome shotgun (WGS) entry which is preliminary data.</text>
</comment>
<dbReference type="GO" id="GO:0031965">
    <property type="term" value="C:nuclear membrane"/>
    <property type="evidence" value="ECO:0007669"/>
    <property type="project" value="UniProtKB-SubCell"/>
</dbReference>
<keyword evidence="5" id="KW-0539">Nucleus</keyword>
<keyword evidence="8" id="KW-1185">Reference proteome</keyword>